<dbReference type="OrthoDB" id="6077919at2759"/>
<dbReference type="PANTHER" id="PTHR19818:SF139">
    <property type="entry name" value="PAIR-RULE PROTEIN ODD-PAIRED"/>
    <property type="match status" value="1"/>
</dbReference>
<dbReference type="Pfam" id="PF00096">
    <property type="entry name" value="zf-C2H2"/>
    <property type="match status" value="2"/>
</dbReference>
<dbReference type="PROSITE" id="PS50157">
    <property type="entry name" value="ZINC_FINGER_C2H2_2"/>
    <property type="match status" value="2"/>
</dbReference>
<dbReference type="FunFam" id="3.30.160.60:FF:000257">
    <property type="entry name" value="ZXD family zinc finger C"/>
    <property type="match status" value="1"/>
</dbReference>
<protein>
    <recommendedName>
        <fullName evidence="6">C2H2-type domain-containing protein</fullName>
    </recommendedName>
</protein>
<keyword evidence="8" id="KW-1185">Reference proteome</keyword>
<keyword evidence="2" id="KW-0677">Repeat</keyword>
<evidence type="ECO:0000313" key="8">
    <source>
        <dbReference type="Proteomes" id="UP000008312"/>
    </source>
</evidence>
<keyword evidence="3 5" id="KW-0863">Zinc-finger</keyword>
<feature type="domain" description="C2H2-type" evidence="6">
    <location>
        <begin position="13"/>
        <end position="43"/>
    </location>
</feature>
<evidence type="ECO:0000256" key="3">
    <source>
        <dbReference type="ARBA" id="ARBA00022771"/>
    </source>
</evidence>
<dbReference type="Gene3D" id="3.30.160.60">
    <property type="entry name" value="Classic Zinc Finger"/>
    <property type="match status" value="2"/>
</dbReference>
<dbReference type="InterPro" id="IPR013087">
    <property type="entry name" value="Znf_C2H2_type"/>
</dbReference>
<dbReference type="EMBL" id="FN668639">
    <property type="protein sequence ID" value="CBK20803.2"/>
    <property type="molecule type" value="Genomic_DNA"/>
</dbReference>
<dbReference type="GO" id="GO:0005634">
    <property type="term" value="C:nucleus"/>
    <property type="evidence" value="ECO:0007669"/>
    <property type="project" value="UniProtKB-ARBA"/>
</dbReference>
<dbReference type="SUPFAM" id="SSF57667">
    <property type="entry name" value="beta-beta-alpha zinc fingers"/>
    <property type="match status" value="1"/>
</dbReference>
<keyword evidence="4" id="KW-0862">Zinc</keyword>
<dbReference type="GO" id="GO:0000981">
    <property type="term" value="F:DNA-binding transcription factor activity, RNA polymerase II-specific"/>
    <property type="evidence" value="ECO:0007669"/>
    <property type="project" value="TreeGrafter"/>
</dbReference>
<dbReference type="AlphaFoldDB" id="D8LX08"/>
<dbReference type="GO" id="GO:0045944">
    <property type="term" value="P:positive regulation of transcription by RNA polymerase II"/>
    <property type="evidence" value="ECO:0007669"/>
    <property type="project" value="UniProtKB-ARBA"/>
</dbReference>
<keyword evidence="1" id="KW-0479">Metal-binding</keyword>
<dbReference type="PANTHER" id="PTHR19818">
    <property type="entry name" value="ZINC FINGER PROTEIN ZIC AND GLI"/>
    <property type="match status" value="1"/>
</dbReference>
<organism evidence="7">
    <name type="scientific">Blastocystis hominis</name>
    <dbReference type="NCBI Taxonomy" id="12968"/>
    <lineage>
        <taxon>Eukaryota</taxon>
        <taxon>Sar</taxon>
        <taxon>Stramenopiles</taxon>
        <taxon>Bigyra</taxon>
        <taxon>Opalozoa</taxon>
        <taxon>Opalinata</taxon>
        <taxon>Blastocystidae</taxon>
        <taxon>Blastocystis</taxon>
    </lineage>
</organism>
<evidence type="ECO:0000259" key="6">
    <source>
        <dbReference type="PROSITE" id="PS50157"/>
    </source>
</evidence>
<feature type="domain" description="C2H2-type" evidence="6">
    <location>
        <begin position="44"/>
        <end position="73"/>
    </location>
</feature>
<evidence type="ECO:0000256" key="1">
    <source>
        <dbReference type="ARBA" id="ARBA00022723"/>
    </source>
</evidence>
<dbReference type="Proteomes" id="UP000008312">
    <property type="component" value="Unassembled WGS sequence"/>
</dbReference>
<dbReference type="InterPro" id="IPR050329">
    <property type="entry name" value="GLI_C2H2-zinc-finger"/>
</dbReference>
<dbReference type="InterPro" id="IPR036236">
    <property type="entry name" value="Znf_C2H2_sf"/>
</dbReference>
<dbReference type="PROSITE" id="PS00028">
    <property type="entry name" value="ZINC_FINGER_C2H2_1"/>
    <property type="match status" value="2"/>
</dbReference>
<sequence length="94" mass="11058">MHIRGHHKNEKKFVCTVEGCNRQFVRNNDLQMHIKRMHQGQRPYKCDVEGCGKTFVSQSELQRHKSTHTRYATITELPSGANQELYPIELFRVC</sequence>
<dbReference type="InParanoid" id="D8LX08"/>
<evidence type="ECO:0000256" key="5">
    <source>
        <dbReference type="PROSITE-ProRule" id="PRU00042"/>
    </source>
</evidence>
<proteinExistence type="predicted"/>
<dbReference type="SMART" id="SM00355">
    <property type="entry name" value="ZnF_C2H2"/>
    <property type="match status" value="2"/>
</dbReference>
<evidence type="ECO:0000313" key="7">
    <source>
        <dbReference type="EMBL" id="CBK20803.2"/>
    </source>
</evidence>
<evidence type="ECO:0000256" key="2">
    <source>
        <dbReference type="ARBA" id="ARBA00022737"/>
    </source>
</evidence>
<dbReference type="GeneID" id="24922319"/>
<dbReference type="GO" id="GO:0008270">
    <property type="term" value="F:zinc ion binding"/>
    <property type="evidence" value="ECO:0007669"/>
    <property type="project" value="UniProtKB-KW"/>
</dbReference>
<dbReference type="GO" id="GO:0000978">
    <property type="term" value="F:RNA polymerase II cis-regulatory region sequence-specific DNA binding"/>
    <property type="evidence" value="ECO:0007669"/>
    <property type="project" value="TreeGrafter"/>
</dbReference>
<accession>D8LX08</accession>
<reference evidence="7" key="1">
    <citation type="submission" date="2010-02" db="EMBL/GenBank/DDBJ databases">
        <title>Sequencing and annotation of the Blastocystis hominis genome.</title>
        <authorList>
            <person name="Wincker P."/>
        </authorList>
    </citation>
    <scope>NUCLEOTIDE SEQUENCE</scope>
    <source>
        <strain evidence="7">Singapore isolate B</strain>
    </source>
</reference>
<gene>
    <name evidence="7" type="ORF">GSBLH_T00006194001</name>
</gene>
<evidence type="ECO:0000256" key="4">
    <source>
        <dbReference type="ARBA" id="ARBA00022833"/>
    </source>
</evidence>
<name>D8LX08_BLAHO</name>
<dbReference type="RefSeq" id="XP_012894851.1">
    <property type="nucleotide sequence ID" value="XM_013039397.1"/>
</dbReference>